<dbReference type="EMBL" id="JBHTEK010000001">
    <property type="protein sequence ID" value="MFC7670195.1"/>
    <property type="molecule type" value="Genomic_DNA"/>
</dbReference>
<feature type="signal peptide" evidence="2">
    <location>
        <begin position="1"/>
        <end position="25"/>
    </location>
</feature>
<keyword evidence="4" id="KW-1185">Reference proteome</keyword>
<evidence type="ECO:0008006" key="5">
    <source>
        <dbReference type="Google" id="ProtNLM"/>
    </source>
</evidence>
<evidence type="ECO:0000256" key="1">
    <source>
        <dbReference type="SAM" id="MobiDB-lite"/>
    </source>
</evidence>
<organism evidence="3 4">
    <name type="scientific">Hymenobacter humi</name>
    <dbReference type="NCBI Taxonomy" id="1411620"/>
    <lineage>
        <taxon>Bacteria</taxon>
        <taxon>Pseudomonadati</taxon>
        <taxon>Bacteroidota</taxon>
        <taxon>Cytophagia</taxon>
        <taxon>Cytophagales</taxon>
        <taxon>Hymenobacteraceae</taxon>
        <taxon>Hymenobacter</taxon>
    </lineage>
</organism>
<reference evidence="4" key="1">
    <citation type="journal article" date="2019" name="Int. J. Syst. Evol. Microbiol.">
        <title>The Global Catalogue of Microorganisms (GCM) 10K type strain sequencing project: providing services to taxonomists for standard genome sequencing and annotation.</title>
        <authorList>
            <consortium name="The Broad Institute Genomics Platform"/>
            <consortium name="The Broad Institute Genome Sequencing Center for Infectious Disease"/>
            <person name="Wu L."/>
            <person name="Ma J."/>
        </authorList>
    </citation>
    <scope>NUCLEOTIDE SEQUENCE [LARGE SCALE GENOMIC DNA]</scope>
    <source>
        <strain evidence="4">JCM 19635</strain>
    </source>
</reference>
<feature type="chain" id="PRO_5045732513" description="SbsA Ig-like domain-containing protein" evidence="2">
    <location>
        <begin position="26"/>
        <end position="127"/>
    </location>
</feature>
<dbReference type="Proteomes" id="UP001596513">
    <property type="component" value="Unassembled WGS sequence"/>
</dbReference>
<protein>
    <recommendedName>
        <fullName evidence="5">SbsA Ig-like domain-containing protein</fullName>
    </recommendedName>
</protein>
<dbReference type="Gene3D" id="2.60.40.3710">
    <property type="match status" value="1"/>
</dbReference>
<dbReference type="PROSITE" id="PS51257">
    <property type="entry name" value="PROKAR_LIPOPROTEIN"/>
    <property type="match status" value="1"/>
</dbReference>
<feature type="region of interest" description="Disordered" evidence="1">
    <location>
        <begin position="107"/>
        <end position="127"/>
    </location>
</feature>
<dbReference type="RefSeq" id="WP_380205657.1">
    <property type="nucleotide sequence ID" value="NZ_JBHTEK010000001.1"/>
</dbReference>
<evidence type="ECO:0000313" key="4">
    <source>
        <dbReference type="Proteomes" id="UP001596513"/>
    </source>
</evidence>
<proteinExistence type="predicted"/>
<keyword evidence="2" id="KW-0732">Signal</keyword>
<name>A0ABW2UDE1_9BACT</name>
<comment type="caution">
    <text evidence="3">The sequence shown here is derived from an EMBL/GenBank/DDBJ whole genome shotgun (WGS) entry which is preliminary data.</text>
</comment>
<accession>A0ABW2UDE1</accession>
<evidence type="ECO:0000256" key="2">
    <source>
        <dbReference type="SAM" id="SignalP"/>
    </source>
</evidence>
<sequence length="127" mass="14212">MLARFRVLPLLLLLLVAFSCSKKSAQEQVATEQSDGEEIDPYSNLVFTFDEAVVPDAQLNRWDTTQYVRFSPAVRGKFKWTGDRELTFSPLEPFRPSTVFDAALQAQTLPSGKQQRPSTASASTRPT</sequence>
<evidence type="ECO:0000313" key="3">
    <source>
        <dbReference type="EMBL" id="MFC7670195.1"/>
    </source>
</evidence>
<gene>
    <name evidence="3" type="ORF">ACFQT0_24630</name>
</gene>